<dbReference type="RefSeq" id="WP_009720935.1">
    <property type="nucleotide sequence ID" value="NZ_GG657754.1"/>
</dbReference>
<protein>
    <submittedName>
        <fullName evidence="2">Uncharacterized protein</fullName>
    </submittedName>
</protein>
<name>D9WJ41_9ACTN</name>
<evidence type="ECO:0000313" key="2">
    <source>
        <dbReference type="EMBL" id="EFL29138.1"/>
    </source>
</evidence>
<feature type="region of interest" description="Disordered" evidence="1">
    <location>
        <begin position="1"/>
        <end position="43"/>
    </location>
</feature>
<dbReference type="EMBL" id="GG657754">
    <property type="protein sequence ID" value="EFL29138.1"/>
    <property type="molecule type" value="Genomic_DNA"/>
</dbReference>
<accession>D9WJ41</accession>
<evidence type="ECO:0000313" key="3">
    <source>
        <dbReference type="Proteomes" id="UP000003963"/>
    </source>
</evidence>
<feature type="compositionally biased region" description="Low complexity" evidence="1">
    <location>
        <begin position="22"/>
        <end position="33"/>
    </location>
</feature>
<sequence>MLPTEPPLSLHRLVAPVPPARPQETATATRQTPAPAPAAPQSPNALERLLAAGQNQVGNAAVAGAAAQTSTVPAPPVVVAVMAPKPKAAQPS</sequence>
<dbReference type="AlphaFoldDB" id="D9WJ41"/>
<keyword evidence="3" id="KW-1185">Reference proteome</keyword>
<dbReference type="Proteomes" id="UP000003963">
    <property type="component" value="Unassembled WGS sequence"/>
</dbReference>
<gene>
    <name evidence="2" type="ORF">SSOG_08852</name>
</gene>
<dbReference type="HOGENOM" id="CLU_2221732_0_0_11"/>
<proteinExistence type="predicted"/>
<reference evidence="2 3" key="1">
    <citation type="submission" date="2009-02" db="EMBL/GenBank/DDBJ databases">
        <title>Annotation of Streptomyces hygroscopicus strain ATCC 53653.</title>
        <authorList>
            <consortium name="The Broad Institute Genome Sequencing Platform"/>
            <consortium name="Broad Institute Microbial Sequencing Center"/>
            <person name="Fischbach M."/>
            <person name="Godfrey P."/>
            <person name="Ward D."/>
            <person name="Young S."/>
            <person name="Zeng Q."/>
            <person name="Koehrsen M."/>
            <person name="Alvarado L."/>
            <person name="Berlin A.M."/>
            <person name="Bochicchio J."/>
            <person name="Borenstein D."/>
            <person name="Chapman S.B."/>
            <person name="Chen Z."/>
            <person name="Engels R."/>
            <person name="Freedman E."/>
            <person name="Gellesch M."/>
            <person name="Goldberg J."/>
            <person name="Griggs A."/>
            <person name="Gujja S."/>
            <person name="Heilman E.R."/>
            <person name="Heiman D.I."/>
            <person name="Hepburn T.A."/>
            <person name="Howarth C."/>
            <person name="Jen D."/>
            <person name="Larson L."/>
            <person name="Lewis B."/>
            <person name="Mehta T."/>
            <person name="Park D."/>
            <person name="Pearson M."/>
            <person name="Richards J."/>
            <person name="Roberts A."/>
            <person name="Saif S."/>
            <person name="Shea T.D."/>
            <person name="Shenoy N."/>
            <person name="Sisk P."/>
            <person name="Stolte C."/>
            <person name="Sykes S.N."/>
            <person name="Thomson T."/>
            <person name="Walk T."/>
            <person name="White J."/>
            <person name="Yandava C."/>
            <person name="Straight P."/>
            <person name="Clardy J."/>
            <person name="Hung D."/>
            <person name="Kolter R."/>
            <person name="Mekalanos J."/>
            <person name="Walker S."/>
            <person name="Walsh C.T."/>
            <person name="Wieland-Brown L.C."/>
            <person name="Haas B."/>
            <person name="Nusbaum C."/>
            <person name="Birren B."/>
        </authorList>
    </citation>
    <scope>NUCLEOTIDE SEQUENCE [LARGE SCALE GENOMIC DNA]</scope>
    <source>
        <strain evidence="2 3">ATCC 53653</strain>
    </source>
</reference>
<evidence type="ECO:0000256" key="1">
    <source>
        <dbReference type="SAM" id="MobiDB-lite"/>
    </source>
</evidence>
<organism evidence="2 3">
    <name type="scientific">Streptomyces himastatinicus ATCC 53653</name>
    <dbReference type="NCBI Taxonomy" id="457427"/>
    <lineage>
        <taxon>Bacteria</taxon>
        <taxon>Bacillati</taxon>
        <taxon>Actinomycetota</taxon>
        <taxon>Actinomycetes</taxon>
        <taxon>Kitasatosporales</taxon>
        <taxon>Streptomycetaceae</taxon>
        <taxon>Streptomyces</taxon>
        <taxon>Streptomyces violaceusniger group</taxon>
    </lineage>
</organism>